<evidence type="ECO:0008006" key="4">
    <source>
        <dbReference type="Google" id="ProtNLM"/>
    </source>
</evidence>
<accession>A0A1D9LE74</accession>
<dbReference type="PIRSF" id="PIRSF020408">
    <property type="entry name" value="UCP020408"/>
    <property type="match status" value="1"/>
</dbReference>
<protein>
    <recommendedName>
        <fullName evidence="4">DUF2325 domain-containing protein</fullName>
    </recommendedName>
</protein>
<dbReference type="InterPro" id="IPR016772">
    <property type="entry name" value="UCP020408"/>
</dbReference>
<evidence type="ECO:0000313" key="3">
    <source>
        <dbReference type="Proteomes" id="UP000178776"/>
    </source>
</evidence>
<evidence type="ECO:0000256" key="1">
    <source>
        <dbReference type="ARBA" id="ARBA00007189"/>
    </source>
</evidence>
<dbReference type="KEGG" id="cvc:BKX93_05545"/>
<proteinExistence type="inferred from homology"/>
<name>A0A1D9LE74_9NEIS</name>
<dbReference type="Pfam" id="PF10087">
    <property type="entry name" value="DUF2325"/>
    <property type="match status" value="1"/>
</dbReference>
<dbReference type="AlphaFoldDB" id="A0A1D9LE74"/>
<evidence type="ECO:0000313" key="2">
    <source>
        <dbReference type="EMBL" id="AOZ49515.1"/>
    </source>
</evidence>
<sequence>MNAMLVGADTLGNIPDVLQNYGITIHRHLSGRNSSHQRKVDRLPAGTDLLILFTDFLGHNVMRHFRELAAEQQIRFIACRRSVCALKQSLTGAGMCEQPCAACPQRSGGDKPIKRKR</sequence>
<dbReference type="RefSeq" id="WP_070979088.1">
    <property type="nucleotide sequence ID" value="NZ_CP017707.1"/>
</dbReference>
<dbReference type="GeneID" id="68840667"/>
<reference evidence="2 3" key="1">
    <citation type="submission" date="2016-10" db="EMBL/GenBank/DDBJ databases">
        <title>Chromobacterium muskegensis sp. nov., an insecticidal bacterium isolated from Sphagnum bogs.</title>
        <authorList>
            <person name="Sparks M.E."/>
            <person name="Blackburn M.B."/>
            <person name="Gundersen-Rindal D.E."/>
            <person name="Mitchell A."/>
            <person name="Farrar R."/>
            <person name="Kuhar D."/>
        </authorList>
    </citation>
    <scope>NUCLEOTIDE SEQUENCE [LARGE SCALE GENOMIC DNA]</scope>
    <source>
        <strain evidence="2 3">21-1</strain>
    </source>
</reference>
<dbReference type="STRING" id="1108595.BKX93_05545"/>
<comment type="similarity">
    <text evidence="1">Belongs to the UPF0751 family.</text>
</comment>
<dbReference type="Proteomes" id="UP000178776">
    <property type="component" value="Chromosome"/>
</dbReference>
<dbReference type="EMBL" id="CP017707">
    <property type="protein sequence ID" value="AOZ49515.1"/>
    <property type="molecule type" value="Genomic_DNA"/>
</dbReference>
<organism evidence="2 3">
    <name type="scientific">Chromobacterium vaccinii</name>
    <dbReference type="NCBI Taxonomy" id="1108595"/>
    <lineage>
        <taxon>Bacteria</taxon>
        <taxon>Pseudomonadati</taxon>
        <taxon>Pseudomonadota</taxon>
        <taxon>Betaproteobacteria</taxon>
        <taxon>Neisseriales</taxon>
        <taxon>Chromobacteriaceae</taxon>
        <taxon>Chromobacterium</taxon>
    </lineage>
</organism>
<gene>
    <name evidence="2" type="ORF">BKX93_05545</name>
</gene>